<dbReference type="PANTHER" id="PTHR47718">
    <property type="entry name" value="OS01G0519700 PROTEIN"/>
    <property type="match status" value="1"/>
</dbReference>
<organism evidence="4 5">
    <name type="scientific">Zingiber officinale</name>
    <name type="common">Ginger</name>
    <name type="synonym">Amomum zingiber</name>
    <dbReference type="NCBI Taxonomy" id="94328"/>
    <lineage>
        <taxon>Eukaryota</taxon>
        <taxon>Viridiplantae</taxon>
        <taxon>Streptophyta</taxon>
        <taxon>Embryophyta</taxon>
        <taxon>Tracheophyta</taxon>
        <taxon>Spermatophyta</taxon>
        <taxon>Magnoliopsida</taxon>
        <taxon>Liliopsida</taxon>
        <taxon>Zingiberales</taxon>
        <taxon>Zingiberaceae</taxon>
        <taxon>Zingiber</taxon>
    </lineage>
</organism>
<sequence length="562" mass="64276">MDQGKSDSNEVNDNNDHVSTDLSPSSLNEVMIPKIGMTFISEDEVHNFYKSYAQNVGFGISKLGGKKGDDGKQKYFCLGCAKSGKTVSQAKNALYPRPSIKINCKAKINVVIRNDDNFVINSESLEHNHVLSPGKSRHFRCNKLLDSITKRKLELNDQAGITLSKSFHSLVVEAGGYENLTFDERKCRNYISEARRLRLGNGDAEALSNYFCRMQSRNSNFFYVLDLDKESRIRNVFWADARCRAAYHYFSEVVTFETTYLTNSYDMPFAPFVGVNHHGQSILLGCGLLSSEDSETFIWLFKSWLTCMLGRAPKAIITDQCRAMAIAIEEIFPDSHHRLCLWHIMKKLPAKLGGHAQYKLIKKQLKNIVYNSLSIDECDENWMKMIEVFNLENNVWLKSLYEQRNKWIPVYVKDKFWAAILIFCDATQNTRFLRVQAFGMDPIAQDAWKRKFSSNAFIWKLLTSSIRAKPLQINYDKRDPNSVFSWLDRWTTISFSVPTAKSKWRINLKGQTNRAVEIESGKSRRVQNNSASNTATGQLTNTNNEPEKAKRNLKKANSSPAQ</sequence>
<dbReference type="EMBL" id="JACMSC010000001">
    <property type="protein sequence ID" value="KAG6536152.1"/>
    <property type="molecule type" value="Genomic_DNA"/>
</dbReference>
<dbReference type="InterPro" id="IPR004330">
    <property type="entry name" value="FAR1_DNA_bnd_dom"/>
</dbReference>
<feature type="compositionally biased region" description="Basic and acidic residues" evidence="1">
    <location>
        <begin position="1"/>
        <end position="19"/>
    </location>
</feature>
<dbReference type="Proteomes" id="UP000734854">
    <property type="component" value="Unassembled WGS sequence"/>
</dbReference>
<dbReference type="Pfam" id="PF03101">
    <property type="entry name" value="FAR1"/>
    <property type="match status" value="1"/>
</dbReference>
<evidence type="ECO:0008006" key="6">
    <source>
        <dbReference type="Google" id="ProtNLM"/>
    </source>
</evidence>
<proteinExistence type="predicted"/>
<dbReference type="PANTHER" id="PTHR47718:SF13">
    <property type="entry name" value="OS09G0290500 PROTEIN"/>
    <property type="match status" value="1"/>
</dbReference>
<gene>
    <name evidence="4" type="ORF">ZIOFF_001196</name>
</gene>
<reference evidence="4 5" key="1">
    <citation type="submission" date="2020-08" db="EMBL/GenBank/DDBJ databases">
        <title>Plant Genome Project.</title>
        <authorList>
            <person name="Zhang R.-G."/>
        </authorList>
    </citation>
    <scope>NUCLEOTIDE SEQUENCE [LARGE SCALE GENOMIC DNA]</scope>
    <source>
        <tissue evidence="4">Rhizome</tissue>
    </source>
</reference>
<feature type="compositionally biased region" description="Polar residues" evidence="1">
    <location>
        <begin position="526"/>
        <end position="544"/>
    </location>
</feature>
<feature type="domain" description="FAR1" evidence="2">
    <location>
        <begin position="47"/>
        <end position="132"/>
    </location>
</feature>
<protein>
    <recommendedName>
        <fullName evidence="6">Protein FAR1-RELATED SEQUENCE</fullName>
    </recommendedName>
</protein>
<evidence type="ECO:0000256" key="1">
    <source>
        <dbReference type="SAM" id="MobiDB-lite"/>
    </source>
</evidence>
<feature type="region of interest" description="Disordered" evidence="1">
    <location>
        <begin position="1"/>
        <end position="24"/>
    </location>
</feature>
<name>A0A8J5HV28_ZINOF</name>
<feature type="region of interest" description="Disordered" evidence="1">
    <location>
        <begin position="521"/>
        <end position="562"/>
    </location>
</feature>
<accession>A0A8J5HV28</accession>
<feature type="domain" description="MULE transposase" evidence="3">
    <location>
        <begin position="253"/>
        <end position="347"/>
    </location>
</feature>
<evidence type="ECO:0000313" key="5">
    <source>
        <dbReference type="Proteomes" id="UP000734854"/>
    </source>
</evidence>
<evidence type="ECO:0000259" key="2">
    <source>
        <dbReference type="Pfam" id="PF03101"/>
    </source>
</evidence>
<evidence type="ECO:0000313" key="4">
    <source>
        <dbReference type="EMBL" id="KAG6536152.1"/>
    </source>
</evidence>
<evidence type="ECO:0000259" key="3">
    <source>
        <dbReference type="Pfam" id="PF10551"/>
    </source>
</evidence>
<dbReference type="AlphaFoldDB" id="A0A8J5HV28"/>
<dbReference type="Pfam" id="PF10551">
    <property type="entry name" value="MULE"/>
    <property type="match status" value="1"/>
</dbReference>
<keyword evidence="5" id="KW-1185">Reference proteome</keyword>
<comment type="caution">
    <text evidence="4">The sequence shown here is derived from an EMBL/GenBank/DDBJ whole genome shotgun (WGS) entry which is preliminary data.</text>
</comment>
<dbReference type="InterPro" id="IPR018289">
    <property type="entry name" value="MULE_transposase_dom"/>
</dbReference>